<gene>
    <name evidence="13" type="ORF">FNK824_LOCUS31149</name>
</gene>
<accession>A0A819UIF5</accession>
<dbReference type="GO" id="GO:0000166">
    <property type="term" value="F:nucleotide binding"/>
    <property type="evidence" value="ECO:0007669"/>
    <property type="project" value="UniProtKB-KW"/>
</dbReference>
<dbReference type="AlphaFoldDB" id="A0A819UIF5"/>
<keyword evidence="8" id="KW-0547">Nucleotide-binding</keyword>
<evidence type="ECO:0000256" key="1">
    <source>
        <dbReference type="ARBA" id="ARBA00004606"/>
    </source>
</evidence>
<dbReference type="PANTHER" id="PTHR23033:SF14">
    <property type="entry name" value="GLYCOPROTEIN-N-ACETYLGALACTOSAMINE 3-BETA-GALACTOSYLTRANSFERASE 1-RELATED"/>
    <property type="match status" value="1"/>
</dbReference>
<evidence type="ECO:0000256" key="8">
    <source>
        <dbReference type="ARBA" id="ARBA00022741"/>
    </source>
</evidence>
<feature type="domain" description="Fringe-like glycosyltransferase" evidence="12">
    <location>
        <begin position="204"/>
        <end position="368"/>
    </location>
</feature>
<reference evidence="13" key="1">
    <citation type="submission" date="2021-02" db="EMBL/GenBank/DDBJ databases">
        <authorList>
            <person name="Nowell W R."/>
        </authorList>
    </citation>
    <scope>NUCLEOTIDE SEQUENCE</scope>
</reference>
<sequence length="413" mass="47651">TKATAKQYISDIHSAFDRLIPAHQADYVRCRLLEIFGGMYVDIDIIALRSFKEWYDYLTEYDIVGYSWKPDGDKIGIGTLGPVRAHHPLFVHYKNMSHTLLSRKFTNKTQNDVLQWAELLREIIVPKFHKLLEKNLTRALMFDGPTTVGQIVTRNPLRPINESVIQALNMTVPYLMYPNSMMKKSESEQQILDSTTLLANTLLTRARAVHETWASRCDKYYFICEIIPKNLTHNEIQLIKSMPIASINNTLPGYNHLTLKSRLSFHFAYEHHQNDFDWFVKADDDTYLIVENLKLFLSKQNKSEPITFGYNFKPYVPNGYHSGGASYVLSREALRRFYLANNDSKSQCQEDGGGEDIEIAKCLRSVGVLAGKSIDQHKRERFHPLDLNDHFFGNFPDWLGEYAENQPLSVSDQ</sequence>
<dbReference type="GO" id="GO:0016263">
    <property type="term" value="F:glycoprotein-N-acetylgalactosamine 3-beta-galactosyltransferase activity"/>
    <property type="evidence" value="ECO:0007669"/>
    <property type="project" value="UniProtKB-EC"/>
</dbReference>
<evidence type="ECO:0000256" key="10">
    <source>
        <dbReference type="ARBA" id="ARBA00022989"/>
    </source>
</evidence>
<keyword evidence="9" id="KW-0735">Signal-anchor</keyword>
<comment type="similarity">
    <text evidence="3">Belongs to the glycosyltransferase 31 family. Beta3-Gal-T subfamily.</text>
</comment>
<evidence type="ECO:0000256" key="7">
    <source>
        <dbReference type="ARBA" id="ARBA00022692"/>
    </source>
</evidence>
<feature type="non-terminal residue" evidence="13">
    <location>
        <position position="1"/>
    </location>
</feature>
<evidence type="ECO:0000313" key="13">
    <source>
        <dbReference type="EMBL" id="CAF4095942.1"/>
    </source>
</evidence>
<keyword evidence="6" id="KW-0808">Transferase</keyword>
<keyword evidence="7" id="KW-0812">Transmembrane</keyword>
<comment type="pathway">
    <text evidence="2">Protein modification; protein glycosylation.</text>
</comment>
<dbReference type="InterPro" id="IPR029044">
    <property type="entry name" value="Nucleotide-diphossugar_trans"/>
</dbReference>
<comment type="caution">
    <text evidence="13">The sequence shown here is derived from an EMBL/GenBank/DDBJ whole genome shotgun (WGS) entry which is preliminary data.</text>
</comment>
<keyword evidence="11" id="KW-0472">Membrane</keyword>
<dbReference type="InterPro" id="IPR026050">
    <property type="entry name" value="C1GALT1/C1GALT1_chp1"/>
</dbReference>
<dbReference type="EMBL" id="CAJOBE010009921">
    <property type="protein sequence ID" value="CAF4095942.1"/>
    <property type="molecule type" value="Genomic_DNA"/>
</dbReference>
<dbReference type="Pfam" id="PF04488">
    <property type="entry name" value="Gly_transf_sug"/>
    <property type="match status" value="1"/>
</dbReference>
<evidence type="ECO:0000256" key="9">
    <source>
        <dbReference type="ARBA" id="ARBA00022968"/>
    </source>
</evidence>
<dbReference type="SUPFAM" id="SSF53448">
    <property type="entry name" value="Nucleotide-diphospho-sugar transferases"/>
    <property type="match status" value="1"/>
</dbReference>
<dbReference type="InterPro" id="IPR003378">
    <property type="entry name" value="Fringe-like_glycosylTrfase"/>
</dbReference>
<evidence type="ECO:0000259" key="12">
    <source>
        <dbReference type="Pfam" id="PF02434"/>
    </source>
</evidence>
<evidence type="ECO:0000256" key="3">
    <source>
        <dbReference type="ARBA" id="ARBA00006462"/>
    </source>
</evidence>
<keyword evidence="10" id="KW-1133">Transmembrane helix</keyword>
<protein>
    <recommendedName>
        <fullName evidence="4">N-acetylgalactosaminide beta-1,3-galactosyltransferase</fullName>
        <ecNumber evidence="4">2.4.1.122</ecNumber>
    </recommendedName>
</protein>
<dbReference type="Gene3D" id="3.90.550.50">
    <property type="match status" value="1"/>
</dbReference>
<name>A0A819UIF5_9BILA</name>
<evidence type="ECO:0000256" key="5">
    <source>
        <dbReference type="ARBA" id="ARBA00022676"/>
    </source>
</evidence>
<dbReference type="PANTHER" id="PTHR23033">
    <property type="entry name" value="BETA1,3-GALACTOSYLTRANSFERASE"/>
    <property type="match status" value="1"/>
</dbReference>
<evidence type="ECO:0000256" key="2">
    <source>
        <dbReference type="ARBA" id="ARBA00004922"/>
    </source>
</evidence>
<dbReference type="Pfam" id="PF02434">
    <property type="entry name" value="Fringe"/>
    <property type="match status" value="1"/>
</dbReference>
<dbReference type="EC" id="2.4.1.122" evidence="4"/>
<dbReference type="GO" id="GO:0016020">
    <property type="term" value="C:membrane"/>
    <property type="evidence" value="ECO:0007669"/>
    <property type="project" value="UniProtKB-SubCell"/>
</dbReference>
<organism evidence="13 14">
    <name type="scientific">Rotaria sordida</name>
    <dbReference type="NCBI Taxonomy" id="392033"/>
    <lineage>
        <taxon>Eukaryota</taxon>
        <taxon>Metazoa</taxon>
        <taxon>Spiralia</taxon>
        <taxon>Gnathifera</taxon>
        <taxon>Rotifera</taxon>
        <taxon>Eurotatoria</taxon>
        <taxon>Bdelloidea</taxon>
        <taxon>Philodinida</taxon>
        <taxon>Philodinidae</taxon>
        <taxon>Rotaria</taxon>
    </lineage>
</organism>
<dbReference type="Proteomes" id="UP000663874">
    <property type="component" value="Unassembled WGS sequence"/>
</dbReference>
<evidence type="ECO:0000313" key="14">
    <source>
        <dbReference type="Proteomes" id="UP000663874"/>
    </source>
</evidence>
<dbReference type="InterPro" id="IPR007577">
    <property type="entry name" value="GlycoTrfase_DXD_sugar-bd_CS"/>
</dbReference>
<evidence type="ECO:0000256" key="6">
    <source>
        <dbReference type="ARBA" id="ARBA00022679"/>
    </source>
</evidence>
<evidence type="ECO:0000256" key="4">
    <source>
        <dbReference type="ARBA" id="ARBA00012557"/>
    </source>
</evidence>
<keyword evidence="5" id="KW-0328">Glycosyltransferase</keyword>
<evidence type="ECO:0000256" key="11">
    <source>
        <dbReference type="ARBA" id="ARBA00023136"/>
    </source>
</evidence>
<proteinExistence type="inferred from homology"/>
<dbReference type="Gene3D" id="3.90.550.20">
    <property type="match status" value="1"/>
</dbReference>
<comment type="subcellular location">
    <subcellularLocation>
        <location evidence="1">Membrane</location>
        <topology evidence="1">Single-pass type II membrane protein</topology>
    </subcellularLocation>
</comment>